<organism evidence="2">
    <name type="scientific">Strongyloides ratti</name>
    <name type="common">Parasitic roundworm</name>
    <dbReference type="NCBI Taxonomy" id="34506"/>
    <lineage>
        <taxon>Eukaryota</taxon>
        <taxon>Metazoa</taxon>
        <taxon>Ecdysozoa</taxon>
        <taxon>Nematoda</taxon>
        <taxon>Chromadorea</taxon>
        <taxon>Rhabditida</taxon>
        <taxon>Tylenchina</taxon>
        <taxon>Panagrolaimomorpha</taxon>
        <taxon>Strongyloidoidea</taxon>
        <taxon>Strongyloididae</taxon>
        <taxon>Strongyloides</taxon>
    </lineage>
</organism>
<dbReference type="Proteomes" id="UP000035682">
    <property type="component" value="Unplaced"/>
</dbReference>
<dbReference type="OrthoDB" id="5826231at2759"/>
<dbReference type="WBParaSite" id="SRAE_X000159700.1">
    <property type="protein sequence ID" value="SRAE_X000159700.1"/>
    <property type="gene ID" value="WBGene00267170"/>
</dbReference>
<keyword evidence="3" id="KW-1185">Reference proteome</keyword>
<dbReference type="RefSeq" id="XP_024499064.1">
    <property type="nucleotide sequence ID" value="XM_024650763.1"/>
</dbReference>
<gene>
    <name evidence="2 4 5" type="ORF">SRAE_X000159700</name>
</gene>
<evidence type="ECO:0000313" key="2">
    <source>
        <dbReference type="EMBL" id="CEF59853.1"/>
    </source>
</evidence>
<feature type="compositionally biased region" description="Basic and acidic residues" evidence="1">
    <location>
        <begin position="40"/>
        <end position="60"/>
    </location>
</feature>
<evidence type="ECO:0000313" key="3">
    <source>
        <dbReference type="Proteomes" id="UP000035682"/>
    </source>
</evidence>
<dbReference type="AlphaFoldDB" id="A0A090KQN7"/>
<name>A0A090KQN7_STRRB</name>
<proteinExistence type="predicted"/>
<feature type="compositionally biased region" description="Polar residues" evidence="1">
    <location>
        <begin position="236"/>
        <end position="246"/>
    </location>
</feature>
<feature type="region of interest" description="Disordered" evidence="1">
    <location>
        <begin position="289"/>
        <end position="342"/>
    </location>
</feature>
<feature type="region of interest" description="Disordered" evidence="1">
    <location>
        <begin position="1"/>
        <end position="60"/>
    </location>
</feature>
<evidence type="ECO:0000256" key="1">
    <source>
        <dbReference type="SAM" id="MobiDB-lite"/>
    </source>
</evidence>
<feature type="compositionally biased region" description="Basic and acidic residues" evidence="1">
    <location>
        <begin position="11"/>
        <end position="28"/>
    </location>
</feature>
<evidence type="ECO:0000313" key="4">
    <source>
        <dbReference type="WBParaSite" id="SRAE_X000159700.1"/>
    </source>
</evidence>
<feature type="region of interest" description="Disordered" evidence="1">
    <location>
        <begin position="232"/>
        <end position="254"/>
    </location>
</feature>
<sequence length="425" mass="49801">MGSHTIQHNIKIVEHPPSDLNTEFKKPEIISQPSNDDDYYSTKKRDGLKQRSNSYERNDFPFRHENYFHSRDNSQNFNQQHENYYHDRKMFPSQFSTLPRRVTSTGIPGPHPDYYPSRNFYDKGGFNSSFDARNNHYKSQPLKSQDYSPKRHFDEFGGTDIYNKNNDYGYHGRDTGNIEEVYDKQVKMSRSMSAIPTNGMRYNRDQAYYYPPNDYPPFNSGTIRQPSRKYIEDGKTFSSSRQQSGPLPNYQYSNSGIGGGGHYYHSNNRYDNYHESSYGTKNGEVRKYDQQSLPYGPSNMVVTSQQDRNKQISNKSTKIGSRQSKSQSMKRQSRWASSGTAANNGYFDQNEIIGYDKDGRPIRRQKHYKVNCCCFTFKWPLWTVEPCPPPQRMYGPPNFEHSQNINMHENFKDNNVQSYPRQPYI</sequence>
<dbReference type="GeneID" id="36384664"/>
<accession>A0A090KQN7</accession>
<feature type="compositionally biased region" description="Low complexity" evidence="1">
    <location>
        <begin position="321"/>
        <end position="330"/>
    </location>
</feature>
<feature type="compositionally biased region" description="Polar residues" evidence="1">
    <location>
        <begin position="300"/>
        <end position="320"/>
    </location>
</feature>
<reference evidence="2" key="1">
    <citation type="submission" date="2014-09" db="EMBL/GenBank/DDBJ databases">
        <authorList>
            <person name="Aslett A.Martin."/>
        </authorList>
    </citation>
    <scope>NUCLEOTIDE SEQUENCE</scope>
    <source>
        <strain evidence="2">ED321 Heterogonic</strain>
    </source>
</reference>
<dbReference type="WormBase" id="SRAE_X000159700">
    <property type="protein sequence ID" value="SRP00805"/>
    <property type="gene ID" value="WBGene00267170"/>
</dbReference>
<reference evidence="4" key="3">
    <citation type="submission" date="2020-12" db="UniProtKB">
        <authorList>
            <consortium name="WormBaseParasite"/>
        </authorList>
    </citation>
    <scope>IDENTIFICATION</scope>
</reference>
<reference evidence="3" key="2">
    <citation type="submission" date="2014-09" db="EMBL/GenBank/DDBJ databases">
        <authorList>
            <person name="Martin A.A."/>
        </authorList>
    </citation>
    <scope>NUCLEOTIDE SEQUENCE</scope>
    <source>
        <strain evidence="3">ED321</strain>
    </source>
</reference>
<dbReference type="EMBL" id="LN609396">
    <property type="protein sequence ID" value="CEF59853.1"/>
    <property type="molecule type" value="Genomic_DNA"/>
</dbReference>
<dbReference type="CTD" id="36384664"/>
<evidence type="ECO:0000313" key="5">
    <source>
        <dbReference type="WormBase" id="SRAE_X000159700"/>
    </source>
</evidence>
<protein>
    <submittedName>
        <fullName evidence="2 4">Unconventional myosin-XV</fullName>
    </submittedName>
</protein>